<geneLocation type="plasmid" evidence="6 8">
    <name>unnamed3</name>
</geneLocation>
<dbReference type="Proteomes" id="UP001181533">
    <property type="component" value="Unassembled WGS sequence"/>
</dbReference>
<dbReference type="EMBL" id="VKQN01000001">
    <property type="protein sequence ID" value="MDR4174678.1"/>
    <property type="molecule type" value="Genomic_DNA"/>
</dbReference>
<evidence type="ECO:0000313" key="7">
    <source>
        <dbReference type="Proteomes" id="UP000031876"/>
    </source>
</evidence>
<keyword evidence="6" id="KW-0614">Plasmid</keyword>
<keyword evidence="2" id="KW-0346">Stress response</keyword>
<dbReference type="CDD" id="cd06257">
    <property type="entry name" value="DnaJ"/>
    <property type="match status" value="1"/>
</dbReference>
<evidence type="ECO:0000313" key="6">
    <source>
        <dbReference type="EMBL" id="QKH22972.1"/>
    </source>
</evidence>
<evidence type="ECO:0000256" key="2">
    <source>
        <dbReference type="ARBA" id="ARBA00023016"/>
    </source>
</evidence>
<reference evidence="4 7" key="1">
    <citation type="journal article" date="2015" name="Genome Announc.">
        <title>Complete genome sequences for 35 biothreat assay-relevant bacillus species.</title>
        <authorList>
            <person name="Johnson S.L."/>
            <person name="Daligault H.E."/>
            <person name="Davenport K.W."/>
            <person name="Jaissle J."/>
            <person name="Frey K.G."/>
            <person name="Ladner J.T."/>
            <person name="Broomall S.M."/>
            <person name="Bishop-Lilly K.A."/>
            <person name="Bruce D.C."/>
            <person name="Gibbons H.S."/>
            <person name="Coyne S.R."/>
            <person name="Lo C.C."/>
            <person name="Meincke L."/>
            <person name="Munk A.C."/>
            <person name="Koroleva G.I."/>
            <person name="Rosenzweig C.N."/>
            <person name="Palacios G.F."/>
            <person name="Redden C.L."/>
            <person name="Minogue T.D."/>
            <person name="Chain P.S."/>
        </authorList>
    </citation>
    <scope>NUCLEOTIDE SEQUENCE [LARGE SCALE GENOMIC DNA]</scope>
    <source>
        <strain evidence="4 7">HD1011</strain>
        <plasmid evidence="4 7">2</plasmid>
    </source>
</reference>
<dbReference type="SUPFAM" id="SSF46565">
    <property type="entry name" value="Chaperone J-domain"/>
    <property type="match status" value="1"/>
</dbReference>
<evidence type="ECO:0000313" key="4">
    <source>
        <dbReference type="EMBL" id="AJG73866.1"/>
    </source>
</evidence>
<gene>
    <name evidence="4" type="ORF">BF38_6018</name>
    <name evidence="5" type="ORF">FO599_00850</name>
    <name evidence="6" type="ORF">FOC89_03055</name>
</gene>
<dbReference type="GO" id="GO:0006260">
    <property type="term" value="P:DNA replication"/>
    <property type="evidence" value="ECO:0007669"/>
    <property type="project" value="UniProtKB-KW"/>
</dbReference>
<name>A0A0B5NIR9_BACTU</name>
<dbReference type="EMBL" id="CP053979">
    <property type="protein sequence ID" value="QKH22972.1"/>
    <property type="molecule type" value="Genomic_DNA"/>
</dbReference>
<keyword evidence="1" id="KW-0235">DNA replication</keyword>
<dbReference type="EMBL" id="CP009334">
    <property type="protein sequence ID" value="AJG73866.1"/>
    <property type="molecule type" value="Genomic_DNA"/>
</dbReference>
<sequence>MDYEKAIRIMGVPINYTKEDLKKQYRKLAKKAHPDLNGGSHDKFVELRKAFEYLELNEGNQVAVHTRSRKPKMYHGSWIFEYEVR</sequence>
<dbReference type="SMART" id="SM00271">
    <property type="entry name" value="DnaJ"/>
    <property type="match status" value="1"/>
</dbReference>
<feature type="domain" description="J" evidence="3">
    <location>
        <begin position="5"/>
        <end position="76"/>
    </location>
</feature>
<reference evidence="5" key="2">
    <citation type="submission" date="2019-07" db="EMBL/GenBank/DDBJ databases">
        <title>Phylogenomic Reclassification of ATCC Bacillus Strains and Various Taxa within the Genus Bacillus.</title>
        <authorList>
            <person name="Riojas M.A."/>
            <person name="Frank A.M."/>
            <person name="Fenn S.L."/>
            <person name="King S.P."/>
            <person name="Brower S.M."/>
            <person name="Hazbon M.H."/>
        </authorList>
    </citation>
    <scope>NUCLEOTIDE SEQUENCE</scope>
    <source>
        <strain evidence="5">ATCC 35646</strain>
    </source>
</reference>
<dbReference type="InterPro" id="IPR036869">
    <property type="entry name" value="J_dom_sf"/>
</dbReference>
<evidence type="ECO:0000259" key="3">
    <source>
        <dbReference type="PROSITE" id="PS50076"/>
    </source>
</evidence>
<evidence type="ECO:0000313" key="8">
    <source>
        <dbReference type="Proteomes" id="UP000501107"/>
    </source>
</evidence>
<organism evidence="6 8">
    <name type="scientific">Bacillus thuringiensis</name>
    <dbReference type="NCBI Taxonomy" id="1428"/>
    <lineage>
        <taxon>Bacteria</taxon>
        <taxon>Bacillati</taxon>
        <taxon>Bacillota</taxon>
        <taxon>Bacilli</taxon>
        <taxon>Bacillales</taxon>
        <taxon>Bacillaceae</taxon>
        <taxon>Bacillus</taxon>
        <taxon>Bacillus cereus group</taxon>
    </lineage>
</organism>
<geneLocation type="plasmid" evidence="4 7">
    <name>2</name>
</geneLocation>
<dbReference type="Proteomes" id="UP000501107">
    <property type="component" value="Plasmid unnamed3"/>
</dbReference>
<dbReference type="KEGG" id="btw:BF38_6018"/>
<dbReference type="Pfam" id="PF00226">
    <property type="entry name" value="DnaJ"/>
    <property type="match status" value="1"/>
</dbReference>
<dbReference type="PRINTS" id="PR00625">
    <property type="entry name" value="JDOMAIN"/>
</dbReference>
<dbReference type="InterPro" id="IPR001623">
    <property type="entry name" value="DnaJ_domain"/>
</dbReference>
<evidence type="ECO:0000313" key="5">
    <source>
        <dbReference type="EMBL" id="MDR4174678.1"/>
    </source>
</evidence>
<protein>
    <submittedName>
        <fullName evidence="4">DnaJ domain protein</fullName>
    </submittedName>
    <submittedName>
        <fullName evidence="6">DnaJ domain-containing protein</fullName>
    </submittedName>
    <submittedName>
        <fullName evidence="5">Molecular chaperone DnaJ</fullName>
    </submittedName>
</protein>
<dbReference type="PROSITE" id="PS50076">
    <property type="entry name" value="DNAJ_2"/>
    <property type="match status" value="1"/>
</dbReference>
<dbReference type="AlphaFoldDB" id="A0A0B5NIR9"/>
<accession>A0A0B5NIR9</accession>
<proteinExistence type="predicted"/>
<dbReference type="Gene3D" id="1.10.287.110">
    <property type="entry name" value="DnaJ domain"/>
    <property type="match status" value="1"/>
</dbReference>
<evidence type="ECO:0000256" key="1">
    <source>
        <dbReference type="ARBA" id="ARBA00022705"/>
    </source>
</evidence>
<dbReference type="RefSeq" id="WP_000384335.1">
    <property type="nucleotide sequence ID" value="NZ_CP009334.1"/>
</dbReference>
<reference evidence="6 8" key="3">
    <citation type="submission" date="2020-05" db="EMBL/GenBank/DDBJ databases">
        <title>FDA dAtabase for Regulatory Grade micrObial Sequences (FDA-ARGOS): Supporting development and validation of Infectious Disease Dx tests.</title>
        <authorList>
            <person name="Nelson B."/>
            <person name="Plummer A."/>
            <person name="Tallon L."/>
            <person name="Sadzewicz L."/>
            <person name="Zhao X."/>
            <person name="Vavikolanu K."/>
            <person name="Mehta A."/>
            <person name="Aluvathingal J."/>
            <person name="Nadendla S."/>
            <person name="Myers T."/>
            <person name="Yan Y."/>
            <person name="Sichtig H."/>
        </authorList>
    </citation>
    <scope>NUCLEOTIDE SEQUENCE [LARGE SCALE GENOMIC DNA]</scope>
    <source>
        <strain evidence="6 8">FDAARGOS_795</strain>
        <plasmid evidence="6 8">unnamed3</plasmid>
    </source>
</reference>
<dbReference type="Proteomes" id="UP000031876">
    <property type="component" value="Plasmid 2"/>
</dbReference>